<feature type="signal peptide" evidence="2">
    <location>
        <begin position="1"/>
        <end position="32"/>
    </location>
</feature>
<reference evidence="4 5" key="1">
    <citation type="submission" date="2019-03" db="EMBL/GenBank/DDBJ databases">
        <title>Draft genome sequences of novel Actinobacteria.</title>
        <authorList>
            <person name="Sahin N."/>
            <person name="Ay H."/>
            <person name="Saygin H."/>
        </authorList>
    </citation>
    <scope>NUCLEOTIDE SEQUENCE [LARGE SCALE GENOMIC DNA]</scope>
    <source>
        <strain evidence="4 5">KC310</strain>
    </source>
</reference>
<evidence type="ECO:0000259" key="3">
    <source>
        <dbReference type="Pfam" id="PF01345"/>
    </source>
</evidence>
<gene>
    <name evidence="4" type="ORF">E1292_25925</name>
</gene>
<comment type="caution">
    <text evidence="4">The sequence shown here is derived from an EMBL/GenBank/DDBJ whole genome shotgun (WGS) entry which is preliminary data.</text>
</comment>
<dbReference type="InterPro" id="IPR009003">
    <property type="entry name" value="Peptidase_S1_PA"/>
</dbReference>
<dbReference type="Gene3D" id="2.40.10.10">
    <property type="entry name" value="Trypsin-like serine proteases"/>
    <property type="match status" value="2"/>
</dbReference>
<accession>A0A4R4V847</accession>
<dbReference type="SUPFAM" id="SSF50494">
    <property type="entry name" value="Trypsin-like serine proteases"/>
    <property type="match status" value="1"/>
</dbReference>
<dbReference type="RefSeq" id="WP_132597814.1">
    <property type="nucleotide sequence ID" value="NZ_SMKO01000077.1"/>
</dbReference>
<name>A0A4R4V847_9ACTN</name>
<dbReference type="InterPro" id="IPR001434">
    <property type="entry name" value="OmcB-like_DUF11"/>
</dbReference>
<dbReference type="EMBL" id="SMKO01000077">
    <property type="protein sequence ID" value="TDD01448.1"/>
    <property type="molecule type" value="Genomic_DNA"/>
</dbReference>
<evidence type="ECO:0000256" key="2">
    <source>
        <dbReference type="SAM" id="SignalP"/>
    </source>
</evidence>
<sequence length="495" mass="52886">MRSRTIPITTAAALAMAGLMAPVAAASGAARAAAPAAGKPADTRPRWPHGADRSPEMDAHESSDFWTSARMAAALGAPLPETELTPHHGEGAARVTGIPSSQRLTPGGDANGYGRVRRPYSKLPHTRAAGRLFFVDAHDKLRSCTAAVVRSRDESLIVTAAQCVYGEPGDHDGGEYRQDPGHHGWHRHLLFVPAYDGRGEREPYSRWGAVRAWKPSAYTGQEGGDANSPYDVALVEVENVYTDQTLQDRVGGYTVLRNQGGGFKVNTIGYPAVHKDRAYQGKDQMWCQGRTRPARPYEPRRHDVRFGGLTTHNCQLVDGDNGGPWMLRAPGSGLVGVTSTGRSHHGDNGSTTATALGIDSYGAIVKAADPDGVYDQLSISADVADGTIEQGESTTATLTVAMHGLSGAAGVPVSVWLPRGFRLVPDTETGCEGTSGEVTCTLDTIYPGQTMELGLRIAADDVAPGRYRFRAAVERTHLNPDPRGTVAHFRIRVLR</sequence>
<keyword evidence="5" id="KW-1185">Reference proteome</keyword>
<feature type="domain" description="DUF11" evidence="3">
    <location>
        <begin position="377"/>
        <end position="482"/>
    </location>
</feature>
<feature type="region of interest" description="Disordered" evidence="1">
    <location>
        <begin position="35"/>
        <end position="63"/>
    </location>
</feature>
<feature type="chain" id="PRO_5020398489" description="DUF11 domain-containing protein" evidence="2">
    <location>
        <begin position="33"/>
        <end position="495"/>
    </location>
</feature>
<keyword evidence="2" id="KW-0732">Signal</keyword>
<dbReference type="Proteomes" id="UP000295258">
    <property type="component" value="Unassembled WGS sequence"/>
</dbReference>
<protein>
    <recommendedName>
        <fullName evidence="3">DUF11 domain-containing protein</fullName>
    </recommendedName>
</protein>
<dbReference type="Pfam" id="PF01345">
    <property type="entry name" value="DUF11"/>
    <property type="match status" value="1"/>
</dbReference>
<dbReference type="InterPro" id="IPR043504">
    <property type="entry name" value="Peptidase_S1_PA_chymotrypsin"/>
</dbReference>
<dbReference type="AlphaFoldDB" id="A0A4R4V847"/>
<organism evidence="4 5">
    <name type="scientific">Nonomuraea deserti</name>
    <dbReference type="NCBI Taxonomy" id="1848322"/>
    <lineage>
        <taxon>Bacteria</taxon>
        <taxon>Bacillati</taxon>
        <taxon>Actinomycetota</taxon>
        <taxon>Actinomycetes</taxon>
        <taxon>Streptosporangiales</taxon>
        <taxon>Streptosporangiaceae</taxon>
        <taxon>Nonomuraea</taxon>
    </lineage>
</organism>
<proteinExistence type="predicted"/>
<evidence type="ECO:0000313" key="5">
    <source>
        <dbReference type="Proteomes" id="UP000295258"/>
    </source>
</evidence>
<evidence type="ECO:0000313" key="4">
    <source>
        <dbReference type="EMBL" id="TDD01448.1"/>
    </source>
</evidence>
<evidence type="ECO:0000256" key="1">
    <source>
        <dbReference type="SAM" id="MobiDB-lite"/>
    </source>
</evidence>
<feature type="compositionally biased region" description="Basic and acidic residues" evidence="1">
    <location>
        <begin position="41"/>
        <end position="63"/>
    </location>
</feature>